<keyword evidence="1" id="KW-0732">Signal</keyword>
<dbReference type="OrthoDB" id="1420875at2"/>
<reference evidence="2 3" key="1">
    <citation type="submission" date="2019-11" db="EMBL/GenBank/DDBJ databases">
        <title>Genome of Strain BIT-d1.</title>
        <authorList>
            <person name="Yang Y."/>
        </authorList>
    </citation>
    <scope>NUCLEOTIDE SEQUENCE [LARGE SCALE GENOMIC DNA]</scope>
    <source>
        <strain evidence="2 3">BIT-d1</strain>
    </source>
</reference>
<dbReference type="AlphaFoldDB" id="A0A6I3LNU6"/>
<protein>
    <submittedName>
        <fullName evidence="2">Uncharacterized protein</fullName>
    </submittedName>
</protein>
<dbReference type="Proteomes" id="UP000438760">
    <property type="component" value="Unassembled WGS sequence"/>
</dbReference>
<proteinExistence type="predicted"/>
<feature type="signal peptide" evidence="1">
    <location>
        <begin position="1"/>
        <end position="25"/>
    </location>
</feature>
<gene>
    <name evidence="2" type="ORF">GJV76_05805</name>
</gene>
<sequence length="890" mass="98612">MNKIKNSIKQLAVVLLLLICSTVWAQNEKSVGTRITDKTTNKELTSTAILDLDSSTRGFHMPRMNTTQRDQLAARLMADETLGKETTGMVIFNTSNDCIEYWHASTGKWRSLCGSLPPAKFDFITGCENIKPSGGFTIEGIPAPSWQQGFALDPTKHFLQIEVYVSQIGTYSISADSGNGYFFSAEGQFQAIGNYTIYLKGRGMPKKGHPQSSGEKDKLKFTFNGLPSKKCDTGYDVTIIPAFLKFQINKATYPALGKYYFNEDMSEDAGNKIDLLVNVDVIGTAKITAKNDELGLHFFAEKEFTLDGPKQPVTLLPVAGHVKPLKNDLESYELTFEVDGVPLKDIDVTINEAKASVKVEPTTVAYDATQVNFGSEPLYRGTAINARNTITVPVKVVSPGITKLKLTNGEGVEFVSESQTFVRNKANPDQTVPVLFNANVNGIQMPSSPTSDFTISAEEGRFEVEGDNVITFNLEVKPVAYTIDCATISSNRSTILLDKEIQDTYTIIVKANVTELGEYELKTTVPVQGITFSSTRDGVKQEFKTLGANDIVLYAEQKTIAPSTPGVTDVSFINNDGNSETLCNATFPVRVGYAPLNILYIRNDRPTDNFVQMLAEYLKNDRYYSETGEHVKVGPKVLKTIAVNTNYSSGYNSELGVQRRAEIVTELNKGIYNLVIIDGGPIAAIGLDAAVHTAIENYINSDKGWFVVSQETDIARYKKLFEGFNRSDLSPESRGFGTMLMKFNGGVDTPVAVIPNVNRETTPVGYAVPTNSHFTMIEKYTYLKNYSIWQSSVETLTYDLTGSQFEPLTTLKADLSPVEAMTMIHKTKKIVILPMTNDVQYRGLLDRYNYVNGEMVTGKYREYNARNDTYFQHSYFLGNLFTTIITDLMK</sequence>
<evidence type="ECO:0000256" key="1">
    <source>
        <dbReference type="SAM" id="SignalP"/>
    </source>
</evidence>
<dbReference type="RefSeq" id="WP_155091700.1">
    <property type="nucleotide sequence ID" value="NZ_WMJX01000008.1"/>
</dbReference>
<feature type="chain" id="PRO_5026238479" evidence="1">
    <location>
        <begin position="26"/>
        <end position="890"/>
    </location>
</feature>
<organism evidence="2 3">
    <name type="scientific">Myroides albus</name>
    <dbReference type="NCBI Taxonomy" id="2562892"/>
    <lineage>
        <taxon>Bacteria</taxon>
        <taxon>Pseudomonadati</taxon>
        <taxon>Bacteroidota</taxon>
        <taxon>Flavobacteriia</taxon>
        <taxon>Flavobacteriales</taxon>
        <taxon>Flavobacteriaceae</taxon>
        <taxon>Myroides</taxon>
    </lineage>
</organism>
<accession>A0A6I3LNU6</accession>
<keyword evidence="3" id="KW-1185">Reference proteome</keyword>
<dbReference type="EMBL" id="WMJX01000008">
    <property type="protein sequence ID" value="MTG97655.1"/>
    <property type="molecule type" value="Genomic_DNA"/>
</dbReference>
<comment type="caution">
    <text evidence="2">The sequence shown here is derived from an EMBL/GenBank/DDBJ whole genome shotgun (WGS) entry which is preliminary data.</text>
</comment>
<name>A0A6I3LNU6_9FLAO</name>
<evidence type="ECO:0000313" key="3">
    <source>
        <dbReference type="Proteomes" id="UP000438760"/>
    </source>
</evidence>
<evidence type="ECO:0000313" key="2">
    <source>
        <dbReference type="EMBL" id="MTG97655.1"/>
    </source>
</evidence>